<dbReference type="KEGG" id="nsl:BOX37_17390"/>
<protein>
    <recommendedName>
        <fullName evidence="3">DUF1365 domain-containing protein</fullName>
    </recommendedName>
</protein>
<dbReference type="EMBL" id="CP018082">
    <property type="protein sequence ID" value="APE35429.1"/>
    <property type="molecule type" value="Genomic_DNA"/>
</dbReference>
<sequence length="241" mass="27572">MTRARLVRTVIRHSRREPVRHLFAYRSYSWLVDLDEMPTPGWLLRPFAGFAARDHLGDPSASVRANVVDYLAGQGIDLRGGQILMLANARVFGYVFNPLTVFWCHDDTGALRCVIAEVHNTYGERHRYLVSPEANPVVAKQFYVSPFNPVAGRYRLRLPVPEDRLQLAIALEEPDGRTTFEATVRGLVLPATRRTVARAILAHPFETWRIAARIRWQGLRLWRRGLPVVPRDRRLSQEALS</sequence>
<proteinExistence type="predicted"/>
<dbReference type="PANTHER" id="PTHR33973:SF4">
    <property type="entry name" value="OS07G0153300 PROTEIN"/>
    <property type="match status" value="1"/>
</dbReference>
<dbReference type="AlphaFoldDB" id="A0A1J0VTQ9"/>
<evidence type="ECO:0000313" key="1">
    <source>
        <dbReference type="EMBL" id="APE35429.1"/>
    </source>
</evidence>
<evidence type="ECO:0000313" key="2">
    <source>
        <dbReference type="Proteomes" id="UP000183810"/>
    </source>
</evidence>
<accession>A0A1J0VTQ9</accession>
<organism evidence="1 2">
    <name type="scientific">Nocardia mangyaensis</name>
    <dbReference type="NCBI Taxonomy" id="2213200"/>
    <lineage>
        <taxon>Bacteria</taxon>
        <taxon>Bacillati</taxon>
        <taxon>Actinomycetota</taxon>
        <taxon>Actinomycetes</taxon>
        <taxon>Mycobacteriales</taxon>
        <taxon>Nocardiaceae</taxon>
        <taxon>Nocardia</taxon>
    </lineage>
</organism>
<dbReference type="Proteomes" id="UP000183810">
    <property type="component" value="Chromosome"/>
</dbReference>
<dbReference type="PANTHER" id="PTHR33973">
    <property type="entry name" value="OS07G0153300 PROTEIN"/>
    <property type="match status" value="1"/>
</dbReference>
<dbReference type="RefSeq" id="WP_071928618.1">
    <property type="nucleotide sequence ID" value="NZ_CP018082.1"/>
</dbReference>
<dbReference type="OrthoDB" id="9778801at2"/>
<name>A0A1J0VTQ9_9NOCA</name>
<dbReference type="Pfam" id="PF07103">
    <property type="entry name" value="DUF1365"/>
    <property type="match status" value="1"/>
</dbReference>
<reference evidence="1" key="1">
    <citation type="submission" date="2016-11" db="EMBL/GenBank/DDBJ databases">
        <authorList>
            <person name="Jaros S."/>
            <person name="Januszkiewicz K."/>
            <person name="Wedrychowicz H."/>
        </authorList>
    </citation>
    <scope>NUCLEOTIDE SEQUENCE [LARGE SCALE GENOMIC DNA]</scope>
    <source>
        <strain evidence="1">Y48</strain>
    </source>
</reference>
<evidence type="ECO:0008006" key="3">
    <source>
        <dbReference type="Google" id="ProtNLM"/>
    </source>
</evidence>
<dbReference type="InterPro" id="IPR010775">
    <property type="entry name" value="DUF1365"/>
</dbReference>
<gene>
    <name evidence="1" type="ORF">BOX37_17390</name>
</gene>
<keyword evidence="2" id="KW-1185">Reference proteome</keyword>